<accession>A0A844Z2H3</accession>
<dbReference type="GO" id="GO:0051537">
    <property type="term" value="F:2 iron, 2 sulfur cluster binding"/>
    <property type="evidence" value="ECO:0007669"/>
    <property type="project" value="UniProtKB-KW"/>
</dbReference>
<gene>
    <name evidence="7" type="ORF">GRI99_17515</name>
</gene>
<dbReference type="PROSITE" id="PS51296">
    <property type="entry name" value="RIESKE"/>
    <property type="match status" value="1"/>
</dbReference>
<evidence type="ECO:0000256" key="5">
    <source>
        <dbReference type="ARBA" id="ARBA00023014"/>
    </source>
</evidence>
<keyword evidence="5" id="KW-0411">Iron-sulfur</keyword>
<dbReference type="InterPro" id="IPR036922">
    <property type="entry name" value="Rieske_2Fe-2S_sf"/>
</dbReference>
<dbReference type="Proteomes" id="UP000466966">
    <property type="component" value="Unassembled WGS sequence"/>
</dbReference>
<dbReference type="Gene3D" id="2.102.10.10">
    <property type="entry name" value="Rieske [2Fe-2S] iron-sulphur domain"/>
    <property type="match status" value="1"/>
</dbReference>
<dbReference type="AlphaFoldDB" id="A0A844Z2H3"/>
<comment type="caution">
    <text evidence="7">The sequence shown here is derived from an EMBL/GenBank/DDBJ whole genome shotgun (WGS) entry which is preliminary data.</text>
</comment>
<dbReference type="SUPFAM" id="SSF55961">
    <property type="entry name" value="Bet v1-like"/>
    <property type="match status" value="1"/>
</dbReference>
<dbReference type="GO" id="GO:0046872">
    <property type="term" value="F:metal ion binding"/>
    <property type="evidence" value="ECO:0007669"/>
    <property type="project" value="UniProtKB-KW"/>
</dbReference>
<name>A0A844Z2H3_9SPHN</name>
<evidence type="ECO:0000313" key="7">
    <source>
        <dbReference type="EMBL" id="MXO73426.1"/>
    </source>
</evidence>
<dbReference type="CDD" id="cd03469">
    <property type="entry name" value="Rieske_RO_Alpha_N"/>
    <property type="match status" value="1"/>
</dbReference>
<proteinExistence type="predicted"/>
<dbReference type="GO" id="GO:0016491">
    <property type="term" value="F:oxidoreductase activity"/>
    <property type="evidence" value="ECO:0007669"/>
    <property type="project" value="UniProtKB-KW"/>
</dbReference>
<keyword evidence="8" id="KW-1185">Reference proteome</keyword>
<dbReference type="InterPro" id="IPR044043">
    <property type="entry name" value="VanA_C_cat"/>
</dbReference>
<dbReference type="PANTHER" id="PTHR21266:SF59">
    <property type="entry name" value="BLR4922 PROTEIN"/>
    <property type="match status" value="1"/>
</dbReference>
<dbReference type="SUPFAM" id="SSF50022">
    <property type="entry name" value="ISP domain"/>
    <property type="match status" value="1"/>
</dbReference>
<keyword evidence="4" id="KW-0408">Iron</keyword>
<dbReference type="EMBL" id="WTYV01000009">
    <property type="protein sequence ID" value="MXO73426.1"/>
    <property type="molecule type" value="Genomic_DNA"/>
</dbReference>
<dbReference type="Gene3D" id="3.90.380.10">
    <property type="entry name" value="Naphthalene 1,2-dioxygenase Alpha Subunit, Chain A, domain 1"/>
    <property type="match status" value="1"/>
</dbReference>
<dbReference type="RefSeq" id="WP_160773347.1">
    <property type="nucleotide sequence ID" value="NZ_WTYV01000009.1"/>
</dbReference>
<feature type="domain" description="Rieske" evidence="6">
    <location>
        <begin position="10"/>
        <end position="112"/>
    </location>
</feature>
<dbReference type="InterPro" id="IPR050584">
    <property type="entry name" value="Cholesterol_7-desaturase"/>
</dbReference>
<keyword evidence="3" id="KW-0560">Oxidoreductase</keyword>
<evidence type="ECO:0000313" key="8">
    <source>
        <dbReference type="Proteomes" id="UP000466966"/>
    </source>
</evidence>
<protein>
    <submittedName>
        <fullName evidence="7">Rieske 2Fe-2S domain-containing protein</fullName>
    </submittedName>
</protein>
<evidence type="ECO:0000256" key="4">
    <source>
        <dbReference type="ARBA" id="ARBA00023004"/>
    </source>
</evidence>
<dbReference type="Pfam" id="PF19112">
    <property type="entry name" value="VanA_C"/>
    <property type="match status" value="1"/>
</dbReference>
<dbReference type="Pfam" id="PF00355">
    <property type="entry name" value="Rieske"/>
    <property type="match status" value="1"/>
</dbReference>
<evidence type="ECO:0000256" key="1">
    <source>
        <dbReference type="ARBA" id="ARBA00022714"/>
    </source>
</evidence>
<reference evidence="7 8" key="1">
    <citation type="submission" date="2019-12" db="EMBL/GenBank/DDBJ databases">
        <title>Genomic-based taxomic classification of the family Erythrobacteraceae.</title>
        <authorList>
            <person name="Xu L."/>
        </authorList>
    </citation>
    <scope>NUCLEOTIDE SEQUENCE [LARGE SCALE GENOMIC DNA]</scope>
    <source>
        <strain evidence="7 8">M0322</strain>
    </source>
</reference>
<sequence>MFNGFANVWTVIGLARDFAPGKLHARQVAGEGVVLFRDAAGTLGALRDRCPHRGVALSLGKLRDGVVECPFHGWCFDASGACTRVPWNPDAKLEALSATALPVREAGGLVWLYTGLDPQDEPQVSPTLADPRVVLCGQSVRWAVHWTRAMENMLDSPHLPFVHKGSIGRGLAKLVATRRMDVRWTPVDYGARIENTVEAREGTARLDYRFPNMMELFIDPPGRTFRMLAVCLPESDTHTSMDIYTVRDFLRPRLFNPLFAWSNGRIAREDQAVLETSDPPMVPPAGQEKSVRTDAPTLAFRKLWFERLKDSKAG</sequence>
<dbReference type="OrthoDB" id="7418829at2"/>
<evidence type="ECO:0000256" key="3">
    <source>
        <dbReference type="ARBA" id="ARBA00023002"/>
    </source>
</evidence>
<dbReference type="PANTHER" id="PTHR21266">
    <property type="entry name" value="IRON-SULFUR DOMAIN CONTAINING PROTEIN"/>
    <property type="match status" value="1"/>
</dbReference>
<evidence type="ECO:0000259" key="6">
    <source>
        <dbReference type="PROSITE" id="PS51296"/>
    </source>
</evidence>
<evidence type="ECO:0000256" key="2">
    <source>
        <dbReference type="ARBA" id="ARBA00022723"/>
    </source>
</evidence>
<keyword evidence="1" id="KW-0001">2Fe-2S</keyword>
<dbReference type="InterPro" id="IPR017941">
    <property type="entry name" value="Rieske_2Fe-2S"/>
</dbReference>
<organism evidence="7 8">
    <name type="scientific">Alteraurantiacibacter buctensis</name>
    <dbReference type="NCBI Taxonomy" id="1503981"/>
    <lineage>
        <taxon>Bacteria</taxon>
        <taxon>Pseudomonadati</taxon>
        <taxon>Pseudomonadota</taxon>
        <taxon>Alphaproteobacteria</taxon>
        <taxon>Sphingomonadales</taxon>
        <taxon>Erythrobacteraceae</taxon>
        <taxon>Alteraurantiacibacter</taxon>
    </lineage>
</organism>
<keyword evidence="2" id="KW-0479">Metal-binding</keyword>